<dbReference type="Proteomes" id="UP000077315">
    <property type="component" value="Unassembled WGS sequence"/>
</dbReference>
<keyword evidence="2" id="KW-1185">Reference proteome</keyword>
<evidence type="ECO:0000313" key="1">
    <source>
        <dbReference type="EMBL" id="OAD72109.1"/>
    </source>
</evidence>
<dbReference type="RefSeq" id="XP_018290149.1">
    <property type="nucleotide sequence ID" value="XM_018431795.1"/>
</dbReference>
<dbReference type="GeneID" id="28992701"/>
<evidence type="ECO:0008006" key="3">
    <source>
        <dbReference type="Google" id="ProtNLM"/>
    </source>
</evidence>
<dbReference type="EMBL" id="KV440984">
    <property type="protein sequence ID" value="OAD72109.1"/>
    <property type="molecule type" value="Genomic_DNA"/>
</dbReference>
<protein>
    <recommendedName>
        <fullName evidence="3">Homeodomain-like DNA binding domain-containing transcription factor</fullName>
    </recommendedName>
</protein>
<dbReference type="VEuPathDB" id="FungiDB:PHYBLDRAFT_147087"/>
<dbReference type="AlphaFoldDB" id="A0A167M8G5"/>
<accession>A0A167M8G5</accession>
<organism evidence="1 2">
    <name type="scientific">Phycomyces blakesleeanus (strain ATCC 8743b / DSM 1359 / FGSC 10004 / NBRC 33097 / NRRL 1555)</name>
    <dbReference type="NCBI Taxonomy" id="763407"/>
    <lineage>
        <taxon>Eukaryota</taxon>
        <taxon>Fungi</taxon>
        <taxon>Fungi incertae sedis</taxon>
        <taxon>Mucoromycota</taxon>
        <taxon>Mucoromycotina</taxon>
        <taxon>Mucoromycetes</taxon>
        <taxon>Mucorales</taxon>
        <taxon>Phycomycetaceae</taxon>
        <taxon>Phycomyces</taxon>
    </lineage>
</organism>
<gene>
    <name evidence="1" type="ORF">PHYBLDRAFT_147087</name>
</gene>
<sequence>MGTKYGDKVDTPFCPEGLEKDTWPRTGSRGELVRLDRNVVPRQETSSPQMEIFCMTINTTIKILEKIGTAKPKPRLGIPKKRSVTNVTRLCLSVRHNLFESFAYQQRIWQLMVSLSVDQDAYINWLSKNLNSGY</sequence>
<proteinExistence type="predicted"/>
<name>A0A167M8G5_PHYB8</name>
<evidence type="ECO:0000313" key="2">
    <source>
        <dbReference type="Proteomes" id="UP000077315"/>
    </source>
</evidence>
<reference evidence="2" key="1">
    <citation type="submission" date="2015-06" db="EMBL/GenBank/DDBJ databases">
        <title>Expansion of signal transduction pathways in fungi by whole-genome duplication.</title>
        <authorList>
            <consortium name="DOE Joint Genome Institute"/>
            <person name="Corrochano L.M."/>
            <person name="Kuo A."/>
            <person name="Marcet-Houben M."/>
            <person name="Polaino S."/>
            <person name="Salamov A."/>
            <person name="Villalobos J.M."/>
            <person name="Alvarez M.I."/>
            <person name="Avalos J."/>
            <person name="Benito E.P."/>
            <person name="Benoit I."/>
            <person name="Burger G."/>
            <person name="Camino L.P."/>
            <person name="Canovas D."/>
            <person name="Cerda-Olmedo E."/>
            <person name="Cheng J.-F."/>
            <person name="Dominguez A."/>
            <person name="Elias M."/>
            <person name="Eslava A.P."/>
            <person name="Glaser F."/>
            <person name="Grimwood J."/>
            <person name="Gutierrez G."/>
            <person name="Heitman J."/>
            <person name="Henrissat B."/>
            <person name="Iturriaga E.A."/>
            <person name="Lang B.F."/>
            <person name="Lavin J.L."/>
            <person name="Lee S."/>
            <person name="Li W."/>
            <person name="Lindquist E."/>
            <person name="Lopez-Garcia S."/>
            <person name="Luque E.M."/>
            <person name="Marcos A.T."/>
            <person name="Martin J."/>
            <person name="McCluskey K."/>
            <person name="Medina H.R."/>
            <person name="Miralles-Duran A."/>
            <person name="Miyazaki A."/>
            <person name="Munoz-Torres E."/>
            <person name="Oguiza J.A."/>
            <person name="Ohm R."/>
            <person name="Olmedo M."/>
            <person name="Orejas M."/>
            <person name="Ortiz-Castellanos L."/>
            <person name="Pisabarro A.G."/>
            <person name="Rodriguez-Romero J."/>
            <person name="Ruiz-Herrera J."/>
            <person name="Ruiz-Vazquez R."/>
            <person name="Sanz C."/>
            <person name="Schackwitz W."/>
            <person name="Schmutz J."/>
            <person name="Shahriari M."/>
            <person name="Shelest E."/>
            <person name="Silva-Franco F."/>
            <person name="Soanes D."/>
            <person name="Syed K."/>
            <person name="Tagua V.G."/>
            <person name="Talbot N.J."/>
            <person name="Thon M."/>
            <person name="De vries R.P."/>
            <person name="Wiebenga A."/>
            <person name="Yadav J.S."/>
            <person name="Braun E.L."/>
            <person name="Baker S."/>
            <person name="Garre V."/>
            <person name="Horwitz B."/>
            <person name="Torres-Martinez S."/>
            <person name="Idnurm A."/>
            <person name="Herrera-Estrella A."/>
            <person name="Gabaldon T."/>
            <person name="Grigoriev I.V."/>
        </authorList>
    </citation>
    <scope>NUCLEOTIDE SEQUENCE [LARGE SCALE GENOMIC DNA]</scope>
    <source>
        <strain evidence="2">NRRL 1555(-)</strain>
    </source>
</reference>
<dbReference type="InParanoid" id="A0A167M8G5"/>